<comment type="similarity">
    <text evidence="2 9">Belongs to the GPI family.</text>
</comment>
<proteinExistence type="inferred from homology"/>
<dbReference type="GO" id="GO:0004347">
    <property type="term" value="F:glucose-6-phosphate isomerase activity"/>
    <property type="evidence" value="ECO:0007669"/>
    <property type="project" value="UniProtKB-EC"/>
</dbReference>
<dbReference type="GO" id="GO:0005829">
    <property type="term" value="C:cytosol"/>
    <property type="evidence" value="ECO:0007669"/>
    <property type="project" value="TreeGrafter"/>
</dbReference>
<dbReference type="InterPro" id="IPR018189">
    <property type="entry name" value="Phosphoglucose_isomerase_CS"/>
</dbReference>
<keyword evidence="6 9" id="KW-0324">Glycolysis</keyword>
<dbReference type="HAMAP" id="MF_00473">
    <property type="entry name" value="G6P_isomerase"/>
    <property type="match status" value="1"/>
</dbReference>
<dbReference type="EC" id="5.3.1.9" evidence="3 9"/>
<dbReference type="PROSITE" id="PS00765">
    <property type="entry name" value="P_GLUCOSE_ISOMERASE_1"/>
    <property type="match status" value="1"/>
</dbReference>
<dbReference type="PANTHER" id="PTHR11469:SF1">
    <property type="entry name" value="GLUCOSE-6-PHOSPHATE ISOMERASE"/>
    <property type="match status" value="1"/>
</dbReference>
<gene>
    <name evidence="11" type="ORF">PYX00_011051</name>
</gene>
<dbReference type="EMBL" id="JARGDH010000026">
    <property type="protein sequence ID" value="KAL0265442.1"/>
    <property type="molecule type" value="Genomic_DNA"/>
</dbReference>
<dbReference type="Pfam" id="PF00342">
    <property type="entry name" value="PGI"/>
    <property type="match status" value="1"/>
</dbReference>
<dbReference type="InterPro" id="IPR046348">
    <property type="entry name" value="SIS_dom_sf"/>
</dbReference>
<organism evidence="11">
    <name type="scientific">Menopon gallinae</name>
    <name type="common">poultry shaft louse</name>
    <dbReference type="NCBI Taxonomy" id="328185"/>
    <lineage>
        <taxon>Eukaryota</taxon>
        <taxon>Metazoa</taxon>
        <taxon>Ecdysozoa</taxon>
        <taxon>Arthropoda</taxon>
        <taxon>Hexapoda</taxon>
        <taxon>Insecta</taxon>
        <taxon>Pterygota</taxon>
        <taxon>Neoptera</taxon>
        <taxon>Paraneoptera</taxon>
        <taxon>Psocodea</taxon>
        <taxon>Troctomorpha</taxon>
        <taxon>Phthiraptera</taxon>
        <taxon>Amblycera</taxon>
        <taxon>Menoponidae</taxon>
        <taxon>Menopon</taxon>
    </lineage>
</organism>
<evidence type="ECO:0000256" key="5">
    <source>
        <dbReference type="ARBA" id="ARBA00022432"/>
    </source>
</evidence>
<dbReference type="InterPro" id="IPR035476">
    <property type="entry name" value="SIS_PGI_1"/>
</dbReference>
<dbReference type="InterPro" id="IPR001460">
    <property type="entry name" value="PCN-bd_Tpept"/>
</dbReference>
<dbReference type="PRINTS" id="PR00662">
    <property type="entry name" value="G6PISOMERASE"/>
</dbReference>
<dbReference type="SUPFAM" id="SSF53697">
    <property type="entry name" value="SIS domain"/>
    <property type="match status" value="1"/>
</dbReference>
<dbReference type="CDD" id="cd05015">
    <property type="entry name" value="SIS_PGI_1"/>
    <property type="match status" value="1"/>
</dbReference>
<evidence type="ECO:0000256" key="4">
    <source>
        <dbReference type="ARBA" id="ARBA00018388"/>
    </source>
</evidence>
<dbReference type="PANTHER" id="PTHR11469">
    <property type="entry name" value="GLUCOSE-6-PHOSPHATE ISOMERASE"/>
    <property type="match status" value="1"/>
</dbReference>
<dbReference type="Gene3D" id="3.40.710.10">
    <property type="entry name" value="DD-peptidase/beta-lactamase superfamily"/>
    <property type="match status" value="2"/>
</dbReference>
<accession>A0AAW2H6N4</accession>
<dbReference type="SUPFAM" id="SSF56601">
    <property type="entry name" value="beta-lactamase/transpeptidase-like"/>
    <property type="match status" value="1"/>
</dbReference>
<comment type="catalytic activity">
    <reaction evidence="8 9">
        <text>alpha-D-glucose 6-phosphate = beta-D-fructose 6-phosphate</text>
        <dbReference type="Rhea" id="RHEA:11816"/>
        <dbReference type="ChEBI" id="CHEBI:57634"/>
        <dbReference type="ChEBI" id="CHEBI:58225"/>
        <dbReference type="EC" id="5.3.1.9"/>
    </reaction>
</comment>
<keyword evidence="5 9" id="KW-0312">Gluconeogenesis</keyword>
<name>A0AAW2H6N4_9NEOP</name>
<dbReference type="GO" id="GO:0048029">
    <property type="term" value="F:monosaccharide binding"/>
    <property type="evidence" value="ECO:0007669"/>
    <property type="project" value="TreeGrafter"/>
</dbReference>
<evidence type="ECO:0000259" key="10">
    <source>
        <dbReference type="Pfam" id="PF00905"/>
    </source>
</evidence>
<comment type="caution">
    <text evidence="11">The sequence shown here is derived from an EMBL/GenBank/DDBJ whole genome shotgun (WGS) entry which is preliminary data.</text>
</comment>
<evidence type="ECO:0000256" key="6">
    <source>
        <dbReference type="ARBA" id="ARBA00023152"/>
    </source>
</evidence>
<sequence>MVTNGFISQEEADSSYKIYWDNFDWSRANIGAFFLREDKAPYFSEYLREEIPQYLAGNSSIYHDGYTIYTTLNLEAQEYAQSLISETVRRANIVVQQNNKNESSSVDAQIVPVLDLMADLFNLNTMRVNGRHARKEAQRNFYERNIGELGLFASLFSQIDLEEAVAHYTTRHQKDTSGEVVEGALIALDHSSPSTLGYIVSMVGGEGFTANNQFNRAINGHVQAGSTFKPLFYAAALDKKKVNTATLLIDSPIAFQVDEYSELYTPNNFKGEWRGQVLLREALALSLNIPSIRVLQALGFDDAISYATRLLHVSDPQSIAREFPKALPLALGVSSLAPVQLAIAYSVFANEGRDIIPIAIRYIEDRNGAIIAQPEKLAWDKLNSMGSNAQILSPQASYLITHILQTSVISGYMRWPIQSVGGIDMALAGGSDLGPQAIYLALKGWAKTNRVQKLKAYFISNVDPDDAHELLDNIDLEQTLFILVSKSGTTQETLSNEQLIRQALQLKGLEASKHFISVTSKTSPLANNTQYLESFYIDDFIGGRYSSTSAVGLTMLALSLGKVAVEELLKGAHEADLMALEPRITDNPALLDALLGVYERNLLDMRATAVLPYSHALRRFPAHLQQLDMESNGKSVNRYSEEINYETGPLIFGEAGTNGQHSFYQFLHQGTDIIPLQFIGFGENQYLQSKDLLKATQDSQRKLKANLIGQILAFTKGHSEKQDLNKNFEGNRPVSLLWAKQLTPYTMGALLAHYENKVMFQGFLWNLNSFDQEGVQLGKALTQKILNNKEREETLRTLEDLVFT</sequence>
<dbReference type="InterPro" id="IPR001672">
    <property type="entry name" value="G6P_Isomerase"/>
</dbReference>
<evidence type="ECO:0000256" key="3">
    <source>
        <dbReference type="ARBA" id="ARBA00011952"/>
    </source>
</evidence>
<keyword evidence="7 9" id="KW-0413">Isomerase</keyword>
<dbReference type="PROSITE" id="PS51463">
    <property type="entry name" value="P_GLUCOSE_ISOMERASE_3"/>
    <property type="match status" value="1"/>
</dbReference>
<dbReference type="Gene3D" id="3.40.50.10490">
    <property type="entry name" value="Glucose-6-phosphate isomerase like protein, domain 1"/>
    <property type="match status" value="2"/>
</dbReference>
<evidence type="ECO:0000256" key="9">
    <source>
        <dbReference type="RuleBase" id="RU000612"/>
    </source>
</evidence>
<evidence type="ECO:0000256" key="1">
    <source>
        <dbReference type="ARBA" id="ARBA00004926"/>
    </source>
</evidence>
<dbReference type="PROSITE" id="PS00174">
    <property type="entry name" value="P_GLUCOSE_ISOMERASE_2"/>
    <property type="match status" value="1"/>
</dbReference>
<feature type="domain" description="Penicillin-binding protein transpeptidase" evidence="10">
    <location>
        <begin position="197"/>
        <end position="411"/>
    </location>
</feature>
<dbReference type="CDD" id="cd05016">
    <property type="entry name" value="SIS_PGI_2"/>
    <property type="match status" value="1"/>
</dbReference>
<dbReference type="InterPro" id="IPR012338">
    <property type="entry name" value="Beta-lactam/transpept-like"/>
</dbReference>
<evidence type="ECO:0000256" key="8">
    <source>
        <dbReference type="ARBA" id="ARBA00029321"/>
    </source>
</evidence>
<dbReference type="GO" id="GO:0008658">
    <property type="term" value="F:penicillin binding"/>
    <property type="evidence" value="ECO:0007669"/>
    <property type="project" value="InterPro"/>
</dbReference>
<dbReference type="InterPro" id="IPR035482">
    <property type="entry name" value="SIS_PGI_2"/>
</dbReference>
<dbReference type="GO" id="GO:0006094">
    <property type="term" value="P:gluconeogenesis"/>
    <property type="evidence" value="ECO:0007669"/>
    <property type="project" value="UniProtKB-KW"/>
</dbReference>
<dbReference type="GO" id="GO:0097367">
    <property type="term" value="F:carbohydrate derivative binding"/>
    <property type="evidence" value="ECO:0007669"/>
    <property type="project" value="InterPro"/>
</dbReference>
<protein>
    <recommendedName>
        <fullName evidence="4 9">Glucose-6-phosphate isomerase</fullName>
        <ecNumber evidence="3 9">5.3.1.9</ecNumber>
    </recommendedName>
</protein>
<dbReference type="Pfam" id="PF00905">
    <property type="entry name" value="Transpeptidase"/>
    <property type="match status" value="1"/>
</dbReference>
<reference evidence="11" key="1">
    <citation type="journal article" date="2024" name="Gigascience">
        <title>Chromosome-level genome of the poultry shaft louse Menopon gallinae provides insight into the host-switching and adaptive evolution of parasitic lice.</title>
        <authorList>
            <person name="Xu Y."/>
            <person name="Ma L."/>
            <person name="Liu S."/>
            <person name="Liang Y."/>
            <person name="Liu Q."/>
            <person name="He Z."/>
            <person name="Tian L."/>
            <person name="Duan Y."/>
            <person name="Cai W."/>
            <person name="Li H."/>
            <person name="Song F."/>
        </authorList>
    </citation>
    <scope>NUCLEOTIDE SEQUENCE</scope>
    <source>
        <strain evidence="11">Cailab_2023a</strain>
    </source>
</reference>
<evidence type="ECO:0000256" key="7">
    <source>
        <dbReference type="ARBA" id="ARBA00023235"/>
    </source>
</evidence>
<evidence type="ECO:0000313" key="11">
    <source>
        <dbReference type="EMBL" id="KAL0265442.1"/>
    </source>
</evidence>
<dbReference type="GO" id="GO:0051156">
    <property type="term" value="P:glucose 6-phosphate metabolic process"/>
    <property type="evidence" value="ECO:0007669"/>
    <property type="project" value="TreeGrafter"/>
</dbReference>
<dbReference type="GO" id="GO:0006096">
    <property type="term" value="P:glycolytic process"/>
    <property type="evidence" value="ECO:0007669"/>
    <property type="project" value="UniProtKB-KW"/>
</dbReference>
<evidence type="ECO:0000256" key="2">
    <source>
        <dbReference type="ARBA" id="ARBA00006604"/>
    </source>
</evidence>
<comment type="pathway">
    <text evidence="1 9">Carbohydrate degradation; glycolysis; D-glyceraldehyde 3-phosphate and glycerone phosphate from D-glucose: step 2/4.</text>
</comment>
<dbReference type="AlphaFoldDB" id="A0AAW2H6N4"/>